<dbReference type="RefSeq" id="WP_212020892.1">
    <property type="nucleotide sequence ID" value="NZ_JAAFYZ010000295.1"/>
</dbReference>
<proteinExistence type="predicted"/>
<keyword evidence="2" id="KW-1185">Reference proteome</keyword>
<name>A0ABS5L6C5_9ACTN</name>
<evidence type="ECO:0000313" key="1">
    <source>
        <dbReference type="EMBL" id="MBS2553891.1"/>
    </source>
</evidence>
<evidence type="ECO:0000313" key="2">
    <source>
        <dbReference type="Proteomes" id="UP000730482"/>
    </source>
</evidence>
<dbReference type="EMBL" id="JAAFYZ010000295">
    <property type="protein sequence ID" value="MBS2553891.1"/>
    <property type="molecule type" value="Genomic_DNA"/>
</dbReference>
<dbReference type="Proteomes" id="UP000730482">
    <property type="component" value="Unassembled WGS sequence"/>
</dbReference>
<organism evidence="1 2">
    <name type="scientific">Catenulispora pinistramenti</name>
    <dbReference type="NCBI Taxonomy" id="2705254"/>
    <lineage>
        <taxon>Bacteria</taxon>
        <taxon>Bacillati</taxon>
        <taxon>Actinomycetota</taxon>
        <taxon>Actinomycetes</taxon>
        <taxon>Catenulisporales</taxon>
        <taxon>Catenulisporaceae</taxon>
        <taxon>Catenulispora</taxon>
    </lineage>
</organism>
<accession>A0ABS5L6C5</accession>
<protein>
    <submittedName>
        <fullName evidence="1">Uncharacterized protein</fullName>
    </submittedName>
</protein>
<gene>
    <name evidence="1" type="ORF">KGQ19_44265</name>
</gene>
<sequence length="777" mass="83622">MTVSGGYAYGQWAKALTTAGAHGDEATRTRAVKRLRKWTAVLAGLADGTLTIGSRTPTAGLPAWVTPDVVRGGFATGPALAGGPLTADEIAVAERVGIPATRIALFAYFLSEPGLAELQALLDNGAYRVDVPEAAALLAVAWLARNIADGQDGQDSHDGHDDNGDNGDLQELLATLAPFADRLRFTPERTAASDETTDADHGPEVVQRETVGEVRATLARRPANPRIAAMNEALSVWNPFSDEVLALWLRTDVGGRVGASFTPEWRDQATELLARYRILAAEHTWCTKHRKPKENLAILLAALTEALTDRELSARQRGLLQHAVDSMVRRRGMPGGAEHSALRAAQAGVAARPTHARLAQMVDARLAPLPQGAGLRDVSAALAPITVEDGRTFVVPNAVARLVRQATAGTVAELIDAGVVGSLEVVAELLPEIVGSHSADAYRDPSLRTLMSRHYSAFRNRRSLLLLDYQHQVRIGELPWMVALQGLRETGDAYRADMVSTLRRVASQALAGFPATLLPNPLVREFAALSGEADARLPWVEELAADIFMGDFTVKYLQAAQSAGRLLANTLYEDYYGIDYDVLLAMSVPRQPDGGAPIANAFGALCRDRAHLPPSHRSLVARNGMVIEQAQILTTHNLATLAGAVGVVPDGGWATAARRAFEHVCLLAERLERVPRVLPVIKDMAYAWRHMVFYASLLDEAELTALHAGLRDTATRAGRSVSRTLKPVIAGLEDVLAGEDFAEDGGSTHGRRLLGWSATGHWLMGMFGDERRVAYKS</sequence>
<comment type="caution">
    <text evidence="1">The sequence shown here is derived from an EMBL/GenBank/DDBJ whole genome shotgun (WGS) entry which is preliminary data.</text>
</comment>
<reference evidence="1 2" key="1">
    <citation type="submission" date="2020-02" db="EMBL/GenBank/DDBJ databases">
        <title>Acidophilic actinobacteria isolated from forest soil.</title>
        <authorList>
            <person name="Golinska P."/>
        </authorList>
    </citation>
    <scope>NUCLEOTIDE SEQUENCE [LARGE SCALE GENOMIC DNA]</scope>
    <source>
        <strain evidence="1 2">NL8</strain>
    </source>
</reference>